<dbReference type="PANTHER" id="PTHR30126">
    <property type="entry name" value="HTH-TYPE TRANSCRIPTIONAL REGULATOR"/>
    <property type="match status" value="1"/>
</dbReference>
<evidence type="ECO:0000256" key="3">
    <source>
        <dbReference type="ARBA" id="ARBA00023125"/>
    </source>
</evidence>
<evidence type="ECO:0000313" key="7">
    <source>
        <dbReference type="Proteomes" id="UP000724149"/>
    </source>
</evidence>
<protein>
    <submittedName>
        <fullName evidence="6">LysR family transcriptional regulator</fullName>
    </submittedName>
</protein>
<dbReference type="Pfam" id="PF03466">
    <property type="entry name" value="LysR_substrate"/>
    <property type="match status" value="1"/>
</dbReference>
<dbReference type="InterPro" id="IPR000847">
    <property type="entry name" value="LysR_HTH_N"/>
</dbReference>
<dbReference type="CDD" id="cd05466">
    <property type="entry name" value="PBP2_LTTR_substrate"/>
    <property type="match status" value="1"/>
</dbReference>
<evidence type="ECO:0000256" key="2">
    <source>
        <dbReference type="ARBA" id="ARBA00023015"/>
    </source>
</evidence>
<dbReference type="SUPFAM" id="SSF53850">
    <property type="entry name" value="Periplasmic binding protein-like II"/>
    <property type="match status" value="1"/>
</dbReference>
<dbReference type="EMBL" id="JACSNR010000007">
    <property type="protein sequence ID" value="MBM6923656.1"/>
    <property type="molecule type" value="Genomic_DNA"/>
</dbReference>
<name>A0ABS2GNW3_9FIRM</name>
<gene>
    <name evidence="6" type="ORF">H9X81_08140</name>
</gene>
<evidence type="ECO:0000259" key="5">
    <source>
        <dbReference type="PROSITE" id="PS50931"/>
    </source>
</evidence>
<sequence length="292" mass="32261">MELRNLRTLVRIAELGSFSAAAEDLGYTQSTVTMQIKALEEELGAPLFDRIGRRIRLTDSGRQAVQSARVMLAESERLLRSVQSEENALVRVGVYESLCGGFLPGTIRRFSQSQPGAVLSVVTAPRTELERRLQADQVDLIWVYGHDAPEHTRMLAEFSHPTQPLCAAGSPLAGRQIAPAELLGQKIIYTEPGCPYRRLLERFLEDQELSPEVFLETGSADVVLRFVEAGLGIGFMPEFISREKQAAHAVEAFGIAGFEPRLYSRIYAHSDKWLTPAMEAFARAALTEAGQA</sequence>
<dbReference type="Proteomes" id="UP000724149">
    <property type="component" value="Unassembled WGS sequence"/>
</dbReference>
<evidence type="ECO:0000256" key="1">
    <source>
        <dbReference type="ARBA" id="ARBA00009437"/>
    </source>
</evidence>
<dbReference type="InterPro" id="IPR036390">
    <property type="entry name" value="WH_DNA-bd_sf"/>
</dbReference>
<keyword evidence="3" id="KW-0238">DNA-binding</keyword>
<dbReference type="SUPFAM" id="SSF46785">
    <property type="entry name" value="Winged helix' DNA-binding domain"/>
    <property type="match status" value="1"/>
</dbReference>
<comment type="similarity">
    <text evidence="1">Belongs to the LysR transcriptional regulatory family.</text>
</comment>
<dbReference type="PROSITE" id="PS50931">
    <property type="entry name" value="HTH_LYSR"/>
    <property type="match status" value="1"/>
</dbReference>
<keyword evidence="2" id="KW-0805">Transcription regulation</keyword>
<evidence type="ECO:0000256" key="4">
    <source>
        <dbReference type="ARBA" id="ARBA00023163"/>
    </source>
</evidence>
<accession>A0ABS2GNW3</accession>
<dbReference type="RefSeq" id="WP_204721158.1">
    <property type="nucleotide sequence ID" value="NZ_JACSNR010000007.1"/>
</dbReference>
<dbReference type="InterPro" id="IPR005119">
    <property type="entry name" value="LysR_subst-bd"/>
</dbReference>
<organism evidence="6 7">
    <name type="scientific">Hydrogenoanaerobacterium saccharovorans</name>
    <dbReference type="NCBI Taxonomy" id="474960"/>
    <lineage>
        <taxon>Bacteria</taxon>
        <taxon>Bacillati</taxon>
        <taxon>Bacillota</taxon>
        <taxon>Clostridia</taxon>
        <taxon>Eubacteriales</taxon>
        <taxon>Oscillospiraceae</taxon>
        <taxon>Hydrogenoanaerobacterium</taxon>
    </lineage>
</organism>
<reference evidence="6 7" key="1">
    <citation type="journal article" date="2021" name="Sci. Rep.">
        <title>The distribution of antibiotic resistance genes in chicken gut microbiota commensals.</title>
        <authorList>
            <person name="Juricova H."/>
            <person name="Matiasovicova J."/>
            <person name="Kubasova T."/>
            <person name="Cejkova D."/>
            <person name="Rychlik I."/>
        </authorList>
    </citation>
    <scope>NUCLEOTIDE SEQUENCE [LARGE SCALE GENOMIC DNA]</scope>
    <source>
        <strain evidence="6 7">An564</strain>
    </source>
</reference>
<dbReference type="PANTHER" id="PTHR30126:SF40">
    <property type="entry name" value="HTH-TYPE TRANSCRIPTIONAL REGULATOR GLTR"/>
    <property type="match status" value="1"/>
</dbReference>
<comment type="caution">
    <text evidence="6">The sequence shown here is derived from an EMBL/GenBank/DDBJ whole genome shotgun (WGS) entry which is preliminary data.</text>
</comment>
<dbReference type="PRINTS" id="PR00039">
    <property type="entry name" value="HTHLYSR"/>
</dbReference>
<dbReference type="Gene3D" id="1.10.10.10">
    <property type="entry name" value="Winged helix-like DNA-binding domain superfamily/Winged helix DNA-binding domain"/>
    <property type="match status" value="1"/>
</dbReference>
<dbReference type="Gene3D" id="3.40.190.290">
    <property type="match status" value="1"/>
</dbReference>
<evidence type="ECO:0000313" key="6">
    <source>
        <dbReference type="EMBL" id="MBM6923656.1"/>
    </source>
</evidence>
<dbReference type="InterPro" id="IPR036388">
    <property type="entry name" value="WH-like_DNA-bd_sf"/>
</dbReference>
<feature type="domain" description="HTH lysR-type" evidence="5">
    <location>
        <begin position="1"/>
        <end position="58"/>
    </location>
</feature>
<dbReference type="Pfam" id="PF00126">
    <property type="entry name" value="HTH_1"/>
    <property type="match status" value="1"/>
</dbReference>
<keyword evidence="7" id="KW-1185">Reference proteome</keyword>
<proteinExistence type="inferred from homology"/>
<keyword evidence="4" id="KW-0804">Transcription</keyword>